<name>A0A5C4N7L1_9RHOB</name>
<dbReference type="Pfam" id="PF00440">
    <property type="entry name" value="TetR_N"/>
    <property type="match status" value="1"/>
</dbReference>
<evidence type="ECO:0000259" key="3">
    <source>
        <dbReference type="PROSITE" id="PS50977"/>
    </source>
</evidence>
<feature type="DNA-binding region" description="H-T-H motif" evidence="2">
    <location>
        <begin position="29"/>
        <end position="48"/>
    </location>
</feature>
<protein>
    <submittedName>
        <fullName evidence="4">TetR/AcrR family transcriptional regulator</fullName>
    </submittedName>
</protein>
<evidence type="ECO:0000313" key="5">
    <source>
        <dbReference type="Proteomes" id="UP000305709"/>
    </source>
</evidence>
<dbReference type="PROSITE" id="PS50977">
    <property type="entry name" value="HTH_TETR_2"/>
    <property type="match status" value="1"/>
</dbReference>
<dbReference type="OrthoDB" id="9809772at2"/>
<gene>
    <name evidence="4" type="ORF">FHG71_23130</name>
</gene>
<keyword evidence="1 2" id="KW-0238">DNA-binding</keyword>
<keyword evidence="5" id="KW-1185">Reference proteome</keyword>
<dbReference type="GO" id="GO:0003677">
    <property type="term" value="F:DNA binding"/>
    <property type="evidence" value="ECO:0007669"/>
    <property type="project" value="UniProtKB-UniRule"/>
</dbReference>
<accession>A0A5C4N7L1</accession>
<feature type="domain" description="HTH tetR-type" evidence="3">
    <location>
        <begin position="6"/>
        <end position="66"/>
    </location>
</feature>
<evidence type="ECO:0000313" key="4">
    <source>
        <dbReference type="EMBL" id="TNC59121.1"/>
    </source>
</evidence>
<dbReference type="SUPFAM" id="SSF46689">
    <property type="entry name" value="Homeodomain-like"/>
    <property type="match status" value="1"/>
</dbReference>
<reference evidence="4 5" key="1">
    <citation type="submission" date="2019-06" db="EMBL/GenBank/DDBJ databases">
        <authorList>
            <person name="Jiang L."/>
        </authorList>
    </citation>
    <scope>NUCLEOTIDE SEQUENCE [LARGE SCALE GENOMIC DNA]</scope>
    <source>
        <strain evidence="4 5">YIM 48858</strain>
    </source>
</reference>
<evidence type="ECO:0000256" key="1">
    <source>
        <dbReference type="ARBA" id="ARBA00023125"/>
    </source>
</evidence>
<dbReference type="EMBL" id="VDFV01000131">
    <property type="protein sequence ID" value="TNC59121.1"/>
    <property type="molecule type" value="Genomic_DNA"/>
</dbReference>
<dbReference type="InterPro" id="IPR041479">
    <property type="entry name" value="TetR_CgmR_C"/>
</dbReference>
<evidence type="ECO:0000256" key="2">
    <source>
        <dbReference type="PROSITE-ProRule" id="PRU00335"/>
    </source>
</evidence>
<organism evidence="4 5">
    <name type="scientific">Rubellimicrobium roseum</name>
    <dbReference type="NCBI Taxonomy" id="687525"/>
    <lineage>
        <taxon>Bacteria</taxon>
        <taxon>Pseudomonadati</taxon>
        <taxon>Pseudomonadota</taxon>
        <taxon>Alphaproteobacteria</taxon>
        <taxon>Rhodobacterales</taxon>
        <taxon>Roseobacteraceae</taxon>
        <taxon>Rubellimicrobium</taxon>
    </lineage>
</organism>
<dbReference type="Gene3D" id="1.10.357.10">
    <property type="entry name" value="Tetracycline Repressor, domain 2"/>
    <property type="match status" value="1"/>
</dbReference>
<dbReference type="AlphaFoldDB" id="A0A5C4N7L1"/>
<dbReference type="InterPro" id="IPR001647">
    <property type="entry name" value="HTH_TetR"/>
</dbReference>
<dbReference type="InterPro" id="IPR009057">
    <property type="entry name" value="Homeodomain-like_sf"/>
</dbReference>
<proteinExistence type="predicted"/>
<sequence>MGRSRVISVERVLDAAEQVVACDGAASPTIDAVAQQAGISKASLRYDHKSKQALIDAVVQRAVALDSAHHATVHRNSDLCPVGSFEAVEAKKGVLSDESRAAALSLCAALTQDAGLHRTIQANQRDVIASILSDSTNPRGALLAYLALEGLKQLECLDSHHWPADERTRLLEEIGRLIDRTPSDTGVVA</sequence>
<dbReference type="Proteomes" id="UP000305709">
    <property type="component" value="Unassembled WGS sequence"/>
</dbReference>
<dbReference type="Pfam" id="PF17937">
    <property type="entry name" value="TetR_C_28"/>
    <property type="match status" value="1"/>
</dbReference>
<comment type="caution">
    <text evidence="4">The sequence shown here is derived from an EMBL/GenBank/DDBJ whole genome shotgun (WGS) entry which is preliminary data.</text>
</comment>